<evidence type="ECO:0000256" key="3">
    <source>
        <dbReference type="ARBA" id="ARBA00012572"/>
    </source>
</evidence>
<dbReference type="HAMAP" id="MF_00135">
    <property type="entry name" value="PRAI"/>
    <property type="match status" value="1"/>
</dbReference>
<comment type="catalytic activity">
    <reaction evidence="1 9">
        <text>N-(5-phospho-beta-D-ribosyl)anthranilate = 1-(2-carboxyphenylamino)-1-deoxy-D-ribulose 5-phosphate</text>
        <dbReference type="Rhea" id="RHEA:21540"/>
        <dbReference type="ChEBI" id="CHEBI:18277"/>
        <dbReference type="ChEBI" id="CHEBI:58613"/>
        <dbReference type="EC" id="5.3.1.24"/>
    </reaction>
</comment>
<dbReference type="Pfam" id="PF00697">
    <property type="entry name" value="PRAI"/>
    <property type="match status" value="1"/>
</dbReference>
<dbReference type="GO" id="GO:0004640">
    <property type="term" value="F:phosphoribosylanthranilate isomerase activity"/>
    <property type="evidence" value="ECO:0007669"/>
    <property type="project" value="UniProtKB-UniRule"/>
</dbReference>
<feature type="domain" description="N-(5'phosphoribosyl) anthranilate isomerase (PRAI)" evidence="10">
    <location>
        <begin position="6"/>
        <end position="198"/>
    </location>
</feature>
<evidence type="ECO:0000256" key="9">
    <source>
        <dbReference type="HAMAP-Rule" id="MF_00135"/>
    </source>
</evidence>
<evidence type="ECO:0000256" key="5">
    <source>
        <dbReference type="ARBA" id="ARBA00022605"/>
    </source>
</evidence>
<evidence type="ECO:0000256" key="2">
    <source>
        <dbReference type="ARBA" id="ARBA00004664"/>
    </source>
</evidence>
<dbReference type="InterPro" id="IPR013785">
    <property type="entry name" value="Aldolase_TIM"/>
</dbReference>
<accession>A0A7X2T8V9</accession>
<evidence type="ECO:0000256" key="1">
    <source>
        <dbReference type="ARBA" id="ARBA00001164"/>
    </source>
</evidence>
<dbReference type="UniPathway" id="UPA00035">
    <property type="reaction ID" value="UER00042"/>
</dbReference>
<gene>
    <name evidence="9" type="primary">trpF</name>
    <name evidence="11" type="ORF">FYJ52_00545</name>
</gene>
<dbReference type="Proteomes" id="UP000461754">
    <property type="component" value="Unassembled WGS sequence"/>
</dbReference>
<keyword evidence="6 9" id="KW-0822">Tryptophan biosynthesis</keyword>
<evidence type="ECO:0000256" key="7">
    <source>
        <dbReference type="ARBA" id="ARBA00023141"/>
    </source>
</evidence>
<keyword evidence="5 9" id="KW-0028">Amino-acid biosynthesis</keyword>
<proteinExistence type="inferred from homology"/>
<dbReference type="InterPro" id="IPR001240">
    <property type="entry name" value="PRAI_dom"/>
</dbReference>
<keyword evidence="7 9" id="KW-0057">Aromatic amino acid biosynthesis</keyword>
<dbReference type="PANTHER" id="PTHR42894">
    <property type="entry name" value="N-(5'-PHOSPHORIBOSYL)ANTHRANILATE ISOMERASE"/>
    <property type="match status" value="1"/>
</dbReference>
<comment type="pathway">
    <text evidence="2 9">Amino-acid biosynthesis; L-tryptophan biosynthesis; L-tryptophan from chorismate: step 3/5.</text>
</comment>
<dbReference type="InterPro" id="IPR011060">
    <property type="entry name" value="RibuloseP-bd_barrel"/>
</dbReference>
<comment type="similarity">
    <text evidence="9">Belongs to the TrpF family.</text>
</comment>
<keyword evidence="12" id="KW-1185">Reference proteome</keyword>
<dbReference type="PANTHER" id="PTHR42894:SF1">
    <property type="entry name" value="N-(5'-PHOSPHORIBOSYL)ANTHRANILATE ISOMERASE"/>
    <property type="match status" value="1"/>
</dbReference>
<dbReference type="GO" id="GO:0000162">
    <property type="term" value="P:L-tryptophan biosynthetic process"/>
    <property type="evidence" value="ECO:0007669"/>
    <property type="project" value="UniProtKB-UniRule"/>
</dbReference>
<reference evidence="11 12" key="1">
    <citation type="submission" date="2019-08" db="EMBL/GenBank/DDBJ databases">
        <title>In-depth cultivation of the pig gut microbiome towards novel bacterial diversity and tailored functional studies.</title>
        <authorList>
            <person name="Wylensek D."/>
            <person name="Hitch T.C.A."/>
            <person name="Clavel T."/>
        </authorList>
    </citation>
    <scope>NUCLEOTIDE SEQUENCE [LARGE SCALE GENOMIC DNA]</scope>
    <source>
        <strain evidence="11 12">RF-744-FAT-4</strain>
    </source>
</reference>
<dbReference type="CDD" id="cd00405">
    <property type="entry name" value="PRAI"/>
    <property type="match status" value="1"/>
</dbReference>
<evidence type="ECO:0000256" key="6">
    <source>
        <dbReference type="ARBA" id="ARBA00022822"/>
    </source>
</evidence>
<evidence type="ECO:0000259" key="10">
    <source>
        <dbReference type="Pfam" id="PF00697"/>
    </source>
</evidence>
<sequence>MHTHIKLCGMMRPADIETANAQKPDMIGFIFAEKSRRYVSREKALRLKAQLAPGIRTVGVFVDAAPEAMAAYIKEGIADGIQLHGHETNQTIQALRALIPEGTPVLQAVAVRNAEDVKRAEASAADLILLDAKGGGSGETFNWKLAKDVSRPYLLAGGLSPENITEALKTLSPWGVDVSSGIETNGQKDGTKIRRFVDQVRHYDHMK</sequence>
<dbReference type="InterPro" id="IPR044643">
    <property type="entry name" value="TrpF_fam"/>
</dbReference>
<organism evidence="11 12">
    <name type="scientific">Pseudoramibacter porci</name>
    <dbReference type="NCBI Taxonomy" id="2606631"/>
    <lineage>
        <taxon>Bacteria</taxon>
        <taxon>Bacillati</taxon>
        <taxon>Bacillota</taxon>
        <taxon>Clostridia</taxon>
        <taxon>Eubacteriales</taxon>
        <taxon>Eubacteriaceae</taxon>
        <taxon>Pseudoramibacter</taxon>
    </lineage>
</organism>
<dbReference type="EMBL" id="VUMO01000001">
    <property type="protein sequence ID" value="MSS18909.1"/>
    <property type="molecule type" value="Genomic_DNA"/>
</dbReference>
<dbReference type="RefSeq" id="WP_154575319.1">
    <property type="nucleotide sequence ID" value="NZ_VUMO01000001.1"/>
</dbReference>
<comment type="caution">
    <text evidence="11">The sequence shown here is derived from an EMBL/GenBank/DDBJ whole genome shotgun (WGS) entry which is preliminary data.</text>
</comment>
<dbReference type="AlphaFoldDB" id="A0A7X2T8V9"/>
<evidence type="ECO:0000313" key="11">
    <source>
        <dbReference type="EMBL" id="MSS18909.1"/>
    </source>
</evidence>
<dbReference type="SUPFAM" id="SSF51366">
    <property type="entry name" value="Ribulose-phoshate binding barrel"/>
    <property type="match status" value="1"/>
</dbReference>
<evidence type="ECO:0000256" key="4">
    <source>
        <dbReference type="ARBA" id="ARBA00022272"/>
    </source>
</evidence>
<dbReference type="Gene3D" id="3.20.20.70">
    <property type="entry name" value="Aldolase class I"/>
    <property type="match status" value="1"/>
</dbReference>
<evidence type="ECO:0000313" key="12">
    <source>
        <dbReference type="Proteomes" id="UP000461754"/>
    </source>
</evidence>
<protein>
    <recommendedName>
        <fullName evidence="4 9">N-(5'-phosphoribosyl)anthranilate isomerase</fullName>
        <shortName evidence="9">PRAI</shortName>
        <ecNumber evidence="3 9">5.3.1.24</ecNumber>
    </recommendedName>
</protein>
<evidence type="ECO:0000256" key="8">
    <source>
        <dbReference type="ARBA" id="ARBA00023235"/>
    </source>
</evidence>
<name>A0A7X2T8V9_9FIRM</name>
<dbReference type="EC" id="5.3.1.24" evidence="3 9"/>
<keyword evidence="8 9" id="KW-0413">Isomerase</keyword>